<dbReference type="EMBL" id="RKQN01000001">
    <property type="protein sequence ID" value="RPE81824.1"/>
    <property type="molecule type" value="Genomic_DNA"/>
</dbReference>
<dbReference type="GO" id="GO:0042262">
    <property type="term" value="P:DNA protection"/>
    <property type="evidence" value="ECO:0007669"/>
    <property type="project" value="InterPro"/>
</dbReference>
<dbReference type="RefSeq" id="WP_123769342.1">
    <property type="nucleotide sequence ID" value="NZ_RKQN01000001.1"/>
</dbReference>
<organism evidence="1 2">
    <name type="scientific">Vulcaniibacterium tengchongense</name>
    <dbReference type="NCBI Taxonomy" id="1273429"/>
    <lineage>
        <taxon>Bacteria</taxon>
        <taxon>Pseudomonadati</taxon>
        <taxon>Pseudomonadota</taxon>
        <taxon>Gammaproteobacteria</taxon>
        <taxon>Lysobacterales</taxon>
        <taxon>Lysobacteraceae</taxon>
        <taxon>Vulcaniibacterium</taxon>
    </lineage>
</organism>
<protein>
    <submittedName>
        <fullName evidence="1">Phage host-nuclease inhibitor protein Gam</fullName>
    </submittedName>
</protein>
<dbReference type="Pfam" id="PF07352">
    <property type="entry name" value="Phage_Mu_Gam"/>
    <property type="match status" value="1"/>
</dbReference>
<name>A0A3N4W9A5_9GAMM</name>
<sequence length="176" mass="19362">MSSKKTRIKTEAAVVTLRDQHEVDAALAEIGAAQRARQSIETEMNAKLAEIKEHYEALAAPHAAVIAQLGEGVRIWCEARRAELTKDGRTKTAKFGAGEVSWRMRPPSVNVRSEGIVIETLKKLGLERFIRTKESVNKEAILAEPSAVEGIKGLSVVTGKEDFVIKPFATEIEEVR</sequence>
<evidence type="ECO:0000313" key="2">
    <source>
        <dbReference type="Proteomes" id="UP000269708"/>
    </source>
</evidence>
<dbReference type="Gene3D" id="1.20.5.170">
    <property type="match status" value="1"/>
</dbReference>
<dbReference type="GO" id="GO:0003690">
    <property type="term" value="F:double-stranded DNA binding"/>
    <property type="evidence" value="ECO:0007669"/>
    <property type="project" value="InterPro"/>
</dbReference>
<proteinExistence type="predicted"/>
<reference evidence="1 2" key="1">
    <citation type="submission" date="2018-11" db="EMBL/GenBank/DDBJ databases">
        <title>Genomic Encyclopedia of Type Strains, Phase IV (KMG-IV): sequencing the most valuable type-strain genomes for metagenomic binning, comparative biology and taxonomic classification.</title>
        <authorList>
            <person name="Goeker M."/>
        </authorList>
    </citation>
    <scope>NUCLEOTIDE SEQUENCE [LARGE SCALE GENOMIC DNA]</scope>
    <source>
        <strain evidence="1 2">DSM 25623</strain>
    </source>
</reference>
<comment type="caution">
    <text evidence="1">The sequence shown here is derived from an EMBL/GenBank/DDBJ whole genome shotgun (WGS) entry which is preliminary data.</text>
</comment>
<dbReference type="OrthoDB" id="8141487at2"/>
<accession>A0A3N4W9A5</accession>
<evidence type="ECO:0000313" key="1">
    <source>
        <dbReference type="EMBL" id="RPE81824.1"/>
    </source>
</evidence>
<dbReference type="InterPro" id="IPR009951">
    <property type="entry name" value="Host-nuc_inhib_Gam"/>
</dbReference>
<gene>
    <name evidence="1" type="ORF">EDC50_1026</name>
</gene>
<dbReference type="SUPFAM" id="SSF161266">
    <property type="entry name" value="Gam-like"/>
    <property type="match status" value="1"/>
</dbReference>
<dbReference type="Proteomes" id="UP000269708">
    <property type="component" value="Unassembled WGS sequence"/>
</dbReference>
<keyword evidence="2" id="KW-1185">Reference proteome</keyword>
<dbReference type="AlphaFoldDB" id="A0A3N4W9A5"/>